<dbReference type="Gene3D" id="1.25.40.10">
    <property type="entry name" value="Tetratricopeptide repeat domain"/>
    <property type="match status" value="1"/>
</dbReference>
<dbReference type="InterPro" id="IPR019734">
    <property type="entry name" value="TPR_rpt"/>
</dbReference>
<gene>
    <name evidence="10" type="ORF">SAMN05192566_1354</name>
</gene>
<dbReference type="EMBL" id="FNFX01000002">
    <property type="protein sequence ID" value="SDK43126.1"/>
    <property type="molecule type" value="Genomic_DNA"/>
</dbReference>
<dbReference type="GO" id="GO:0051603">
    <property type="term" value="P:proteolysis involved in protein catabolic process"/>
    <property type="evidence" value="ECO:0007669"/>
    <property type="project" value="TreeGrafter"/>
</dbReference>
<evidence type="ECO:0000256" key="1">
    <source>
        <dbReference type="ARBA" id="ARBA00001947"/>
    </source>
</evidence>
<keyword evidence="3" id="KW-0479">Metal-binding</keyword>
<feature type="signal peptide" evidence="8">
    <location>
        <begin position="1"/>
        <end position="19"/>
    </location>
</feature>
<dbReference type="Proteomes" id="UP000198629">
    <property type="component" value="Unassembled WGS sequence"/>
</dbReference>
<dbReference type="SUPFAM" id="SSF48452">
    <property type="entry name" value="TPR-like"/>
    <property type="match status" value="1"/>
</dbReference>
<dbReference type="Gene3D" id="3.30.2010.10">
    <property type="entry name" value="Metalloproteases ('zincins'), catalytic domain"/>
    <property type="match status" value="1"/>
</dbReference>
<proteinExistence type="predicted"/>
<comment type="cofactor">
    <cofactor evidence="1">
        <name>Zn(2+)</name>
        <dbReference type="ChEBI" id="CHEBI:29105"/>
    </cofactor>
</comment>
<dbReference type="GO" id="GO:0004222">
    <property type="term" value="F:metalloendopeptidase activity"/>
    <property type="evidence" value="ECO:0007669"/>
    <property type="project" value="InterPro"/>
</dbReference>
<evidence type="ECO:0000256" key="8">
    <source>
        <dbReference type="SAM" id="SignalP"/>
    </source>
</evidence>
<keyword evidence="8" id="KW-0732">Signal</keyword>
<accession>A0A1G9BUL8</accession>
<feature type="domain" description="Peptidase M48" evidence="9">
    <location>
        <begin position="65"/>
        <end position="242"/>
    </location>
</feature>
<dbReference type="InterPro" id="IPR001915">
    <property type="entry name" value="Peptidase_M48"/>
</dbReference>
<keyword evidence="2 10" id="KW-0645">Protease</keyword>
<dbReference type="GO" id="GO:0046872">
    <property type="term" value="F:metal ion binding"/>
    <property type="evidence" value="ECO:0007669"/>
    <property type="project" value="UniProtKB-KW"/>
</dbReference>
<evidence type="ECO:0000259" key="9">
    <source>
        <dbReference type="Pfam" id="PF01435"/>
    </source>
</evidence>
<dbReference type="SMART" id="SM00028">
    <property type="entry name" value="TPR"/>
    <property type="match status" value="3"/>
</dbReference>
<dbReference type="InterPro" id="IPR051156">
    <property type="entry name" value="Mito/Outer_Membr_Metalloprot"/>
</dbReference>
<keyword evidence="4" id="KW-0378">Hydrolase</keyword>
<evidence type="ECO:0000256" key="5">
    <source>
        <dbReference type="ARBA" id="ARBA00022833"/>
    </source>
</evidence>
<feature type="chain" id="PRO_5011535185" evidence="8">
    <location>
        <begin position="20"/>
        <end position="518"/>
    </location>
</feature>
<feature type="repeat" description="TPR" evidence="7">
    <location>
        <begin position="276"/>
        <end position="309"/>
    </location>
</feature>
<dbReference type="STRING" id="492660.SAMN05192566_1354"/>
<evidence type="ECO:0000256" key="2">
    <source>
        <dbReference type="ARBA" id="ARBA00022670"/>
    </source>
</evidence>
<dbReference type="PANTHER" id="PTHR22726">
    <property type="entry name" value="METALLOENDOPEPTIDASE OMA1"/>
    <property type="match status" value="1"/>
</dbReference>
<evidence type="ECO:0000313" key="10">
    <source>
        <dbReference type="EMBL" id="SDK43126.1"/>
    </source>
</evidence>
<keyword evidence="7" id="KW-0802">TPR repeat</keyword>
<dbReference type="PROSITE" id="PS50005">
    <property type="entry name" value="TPR"/>
    <property type="match status" value="2"/>
</dbReference>
<evidence type="ECO:0000256" key="3">
    <source>
        <dbReference type="ARBA" id="ARBA00022723"/>
    </source>
</evidence>
<dbReference type="PANTHER" id="PTHR22726:SF1">
    <property type="entry name" value="METALLOENDOPEPTIDASE OMA1, MITOCHONDRIAL"/>
    <property type="match status" value="1"/>
</dbReference>
<evidence type="ECO:0000256" key="7">
    <source>
        <dbReference type="PROSITE-ProRule" id="PRU00339"/>
    </source>
</evidence>
<dbReference type="PROSITE" id="PS51257">
    <property type="entry name" value="PROKAR_LIPOPROTEIN"/>
    <property type="match status" value="1"/>
</dbReference>
<keyword evidence="11" id="KW-1185">Reference proteome</keyword>
<dbReference type="InterPro" id="IPR011990">
    <property type="entry name" value="TPR-like_helical_dom_sf"/>
</dbReference>
<keyword evidence="5" id="KW-0862">Zinc</keyword>
<dbReference type="AlphaFoldDB" id="A0A1G9BUL8"/>
<dbReference type="Pfam" id="PF13432">
    <property type="entry name" value="TPR_16"/>
    <property type="match status" value="1"/>
</dbReference>
<feature type="repeat" description="TPR" evidence="7">
    <location>
        <begin position="310"/>
        <end position="343"/>
    </location>
</feature>
<evidence type="ECO:0000313" key="11">
    <source>
        <dbReference type="Proteomes" id="UP000198629"/>
    </source>
</evidence>
<name>A0A1G9BUL8_9PROT</name>
<dbReference type="Pfam" id="PF01435">
    <property type="entry name" value="Peptidase_M48"/>
    <property type="match status" value="1"/>
</dbReference>
<evidence type="ECO:0000256" key="4">
    <source>
        <dbReference type="ARBA" id="ARBA00022801"/>
    </source>
</evidence>
<sequence>MMIKRRMLGPVLLSAGLLACGVNPVTKQHEFQFVSQDKEIQLGQQNYSPARQSQGGDYTLDAELTRYVQQVGQKLAAVSDRPDLPYEFVVLNDSVPNAWAMPGGKIAFNRGLLYELHSEAELAAVLGHEIVHAAARHGAKSMERGVFLQGAMLAVGLATRDSNYANMVVGGAQLGGQLISSKYGRDAESEADHYGMKYMKLAGYDPAAAVTLQETFVRLSAGNRQDFMSGLFASHPPSQERVDLNKQTLQALGAGGEMGKEVYAQQVARLMSTREAYKAYDEGKAALQKGDADKARNLANKALSIEPREARFQELLGDIALSKKNTTEALAFYDKAIQMQPGYFKPYVQSGIALFNEGKKAQAEPFLKKANALLPTAPGYALLGQIAEGRGETALALQHYQLAASSDSEIGKEAAGRAMRIDLPRNPARYLPAGPLADNTGMVYAAVQNSSSVPVGRVQVRMLQYDSHGRLVNQTRSMLITGGIAPGKRGSVATGFRIQDQAALQFFRVVVEGAELAN</sequence>
<dbReference type="GO" id="GO:0016020">
    <property type="term" value="C:membrane"/>
    <property type="evidence" value="ECO:0007669"/>
    <property type="project" value="TreeGrafter"/>
</dbReference>
<keyword evidence="6" id="KW-0482">Metalloprotease</keyword>
<protein>
    <submittedName>
        <fullName evidence="10">Putative Zn-dependent protease, contains TPR repeats</fullName>
    </submittedName>
</protein>
<evidence type="ECO:0000256" key="6">
    <source>
        <dbReference type="ARBA" id="ARBA00023049"/>
    </source>
</evidence>
<reference evidence="11" key="1">
    <citation type="submission" date="2016-10" db="EMBL/GenBank/DDBJ databases">
        <authorList>
            <person name="Varghese N."/>
            <person name="Submissions S."/>
        </authorList>
    </citation>
    <scope>NUCLEOTIDE SEQUENCE [LARGE SCALE GENOMIC DNA]</scope>
    <source>
        <strain evidence="11">CBMB127</strain>
    </source>
</reference>
<organism evidence="10 11">
    <name type="scientific">Methylophilus rhizosphaerae</name>
    <dbReference type="NCBI Taxonomy" id="492660"/>
    <lineage>
        <taxon>Bacteria</taxon>
        <taxon>Pseudomonadati</taxon>
        <taxon>Pseudomonadota</taxon>
        <taxon>Betaproteobacteria</taxon>
        <taxon>Nitrosomonadales</taxon>
        <taxon>Methylophilaceae</taxon>
        <taxon>Methylophilus</taxon>
    </lineage>
</organism>